<gene>
    <name evidence="1" type="ORF">A2Y57_04200</name>
</gene>
<dbReference type="SUPFAM" id="SSF53955">
    <property type="entry name" value="Lysozyme-like"/>
    <property type="match status" value="1"/>
</dbReference>
<sequence>MGRPLGTRVSLESMFRYFRLRLLVIAISALAVLTIARVGQSQVFVPPSEKETVKDKPEPTVVMEAVVSDAEKVETTAKRVVSVSGSCEQYRGLVNQYPWSVDIAMAVMQAESTQNGIPCNKDAKSRTDDHGLFQINHGDDIYGPIIYDPAFNVKIAYTEKYAKGGWGHWTVCNNGTVKCW</sequence>
<evidence type="ECO:0000313" key="1">
    <source>
        <dbReference type="EMBL" id="OGY24257.1"/>
    </source>
</evidence>
<dbReference type="EMBL" id="MHCQ01000030">
    <property type="protein sequence ID" value="OGY24257.1"/>
    <property type="molecule type" value="Genomic_DNA"/>
</dbReference>
<protein>
    <recommendedName>
        <fullName evidence="3">Transglycosylase SLT domain-containing protein</fullName>
    </recommendedName>
</protein>
<evidence type="ECO:0000313" key="2">
    <source>
        <dbReference type="Proteomes" id="UP000177103"/>
    </source>
</evidence>
<accession>A0A1G1WAA6</accession>
<comment type="caution">
    <text evidence="1">The sequence shown here is derived from an EMBL/GenBank/DDBJ whole genome shotgun (WGS) entry which is preliminary data.</text>
</comment>
<dbReference type="InterPro" id="IPR023346">
    <property type="entry name" value="Lysozyme-like_dom_sf"/>
</dbReference>
<dbReference type="AlphaFoldDB" id="A0A1G1WAA6"/>
<name>A0A1G1WAA6_9BACT</name>
<evidence type="ECO:0008006" key="3">
    <source>
        <dbReference type="Google" id="ProtNLM"/>
    </source>
</evidence>
<dbReference type="Proteomes" id="UP000177103">
    <property type="component" value="Unassembled WGS sequence"/>
</dbReference>
<reference evidence="1 2" key="1">
    <citation type="journal article" date="2016" name="Nat. Commun.">
        <title>Thousands of microbial genomes shed light on interconnected biogeochemical processes in an aquifer system.</title>
        <authorList>
            <person name="Anantharaman K."/>
            <person name="Brown C.T."/>
            <person name="Hug L.A."/>
            <person name="Sharon I."/>
            <person name="Castelle C.J."/>
            <person name="Probst A.J."/>
            <person name="Thomas B.C."/>
            <person name="Singh A."/>
            <person name="Wilkins M.J."/>
            <person name="Karaoz U."/>
            <person name="Brodie E.L."/>
            <person name="Williams K.H."/>
            <person name="Hubbard S.S."/>
            <person name="Banfield J.F."/>
        </authorList>
    </citation>
    <scope>NUCLEOTIDE SEQUENCE [LARGE SCALE GENOMIC DNA]</scope>
</reference>
<proteinExistence type="predicted"/>
<organism evidence="1 2">
    <name type="scientific">Candidatus Woykebacteria bacterium RBG_13_40_7b</name>
    <dbReference type="NCBI Taxonomy" id="1802594"/>
    <lineage>
        <taxon>Bacteria</taxon>
        <taxon>Candidatus Woykeibacteriota</taxon>
    </lineage>
</organism>